<dbReference type="PANTHER" id="PTHR46268:SF15">
    <property type="entry name" value="UNIVERSAL STRESS PROTEIN HP_0031"/>
    <property type="match status" value="1"/>
</dbReference>
<dbReference type="InterPro" id="IPR006015">
    <property type="entry name" value="Universal_stress_UspA"/>
</dbReference>
<evidence type="ECO:0000313" key="3">
    <source>
        <dbReference type="Proteomes" id="UP000253772"/>
    </source>
</evidence>
<dbReference type="InterPro" id="IPR006016">
    <property type="entry name" value="UspA"/>
</dbReference>
<dbReference type="SUPFAM" id="SSF52402">
    <property type="entry name" value="Adenine nucleotide alpha hydrolases-like"/>
    <property type="match status" value="1"/>
</dbReference>
<dbReference type="AlphaFoldDB" id="A0A2L0X149"/>
<accession>A0A2L0X149</accession>
<dbReference type="PRINTS" id="PR01438">
    <property type="entry name" value="UNVRSLSTRESS"/>
</dbReference>
<dbReference type="InterPro" id="IPR014729">
    <property type="entry name" value="Rossmann-like_a/b/a_fold"/>
</dbReference>
<dbReference type="Pfam" id="PF00582">
    <property type="entry name" value="Usp"/>
    <property type="match status" value="1"/>
</dbReference>
<dbReference type="OrthoDB" id="8547832at2"/>
<organism evidence="2 3">
    <name type="scientific">Cupriavidus metallidurans</name>
    <dbReference type="NCBI Taxonomy" id="119219"/>
    <lineage>
        <taxon>Bacteria</taxon>
        <taxon>Pseudomonadati</taxon>
        <taxon>Pseudomonadota</taxon>
        <taxon>Betaproteobacteria</taxon>
        <taxon>Burkholderiales</taxon>
        <taxon>Burkholderiaceae</taxon>
        <taxon>Cupriavidus</taxon>
    </lineage>
</organism>
<dbReference type="CDD" id="cd00293">
    <property type="entry name" value="USP-like"/>
    <property type="match status" value="1"/>
</dbReference>
<name>A0A2L0X149_9BURK</name>
<protein>
    <submittedName>
        <fullName evidence="2">Universal stress protein</fullName>
    </submittedName>
</protein>
<sequence>MYERILVAVDGSPSSDLAIAQAAGLAKGMGAEVKVLFVVDEGEVFLEAGFVNPQDILNGLTDFGRKALAAAAHRLQDAGVRFQTELAEKSVVPGDIAGAIVGYADRWPADVIVMGTRGRRGVRRMIMGSVSEGVVAKTSKPVLLIRGESA</sequence>
<comment type="similarity">
    <text evidence="1">Belongs to the universal stress protein A family.</text>
</comment>
<dbReference type="Proteomes" id="UP000253772">
    <property type="component" value="Chromosome c2"/>
</dbReference>
<dbReference type="Gene3D" id="3.40.50.620">
    <property type="entry name" value="HUPs"/>
    <property type="match status" value="1"/>
</dbReference>
<dbReference type="RefSeq" id="WP_017514207.1">
    <property type="nucleotide sequence ID" value="NZ_CP026544.1"/>
</dbReference>
<gene>
    <name evidence="2" type="ORF">DDF84_022375</name>
</gene>
<evidence type="ECO:0000313" key="2">
    <source>
        <dbReference type="EMBL" id="QBP12480.1"/>
    </source>
</evidence>
<dbReference type="EMBL" id="CP037901">
    <property type="protein sequence ID" value="QBP12480.1"/>
    <property type="molecule type" value="Genomic_DNA"/>
</dbReference>
<proteinExistence type="inferred from homology"/>
<evidence type="ECO:0000256" key="1">
    <source>
        <dbReference type="ARBA" id="ARBA00008791"/>
    </source>
</evidence>
<dbReference type="PANTHER" id="PTHR46268">
    <property type="entry name" value="STRESS RESPONSE PROTEIN NHAX"/>
    <property type="match status" value="1"/>
</dbReference>
<reference evidence="2 3" key="1">
    <citation type="submission" date="2019-03" db="EMBL/GenBank/DDBJ databases">
        <title>Comparative insights into the high quality Complete genome sequence of highly metal resistant Cupriavidus metallidurans strain BS1 isolated from a gold-copper mine.</title>
        <authorList>
            <person name="Mazhar H.S."/>
            <person name="Rensing C."/>
        </authorList>
    </citation>
    <scope>NUCLEOTIDE SEQUENCE [LARGE SCALE GENOMIC DNA]</scope>
    <source>
        <strain evidence="2 3">BS1</strain>
    </source>
</reference>